<evidence type="ECO:0000313" key="2">
    <source>
        <dbReference type="Proteomes" id="UP000887575"/>
    </source>
</evidence>
<dbReference type="Proteomes" id="UP000887575">
    <property type="component" value="Unassembled WGS sequence"/>
</dbReference>
<accession>A0AAF3EPL6</accession>
<keyword evidence="2" id="KW-1185">Reference proteome</keyword>
<keyword evidence="1" id="KW-1133">Transmembrane helix</keyword>
<feature type="transmembrane region" description="Helical" evidence="1">
    <location>
        <begin position="12"/>
        <end position="33"/>
    </location>
</feature>
<name>A0AAF3EPL6_9BILA</name>
<keyword evidence="1" id="KW-0812">Transmembrane</keyword>
<dbReference type="InterPro" id="IPR019429">
    <property type="entry name" value="7TM_GPCR_serpentine_rcpt_Sri"/>
</dbReference>
<proteinExistence type="predicted"/>
<sequence length="133" mass="14939">MEELFSTFMGGILFPDCLFPAQGAVVLGLASYFGPIGGQFANFVPRMKALAKWEYIEYYAMDNGTVWVSMDVAQTWTIVFLMVVVFGLIAIYMANLLSALILYRQLRSLQSHMSAVSFKTHISVLYMLITQVT</sequence>
<evidence type="ECO:0000313" key="3">
    <source>
        <dbReference type="WBParaSite" id="MBELARI_LOCUS16025"/>
    </source>
</evidence>
<dbReference type="WBParaSite" id="MBELARI_LOCUS16025">
    <property type="protein sequence ID" value="MBELARI_LOCUS16025"/>
    <property type="gene ID" value="MBELARI_LOCUS16025"/>
</dbReference>
<organism evidence="2 3">
    <name type="scientific">Mesorhabditis belari</name>
    <dbReference type="NCBI Taxonomy" id="2138241"/>
    <lineage>
        <taxon>Eukaryota</taxon>
        <taxon>Metazoa</taxon>
        <taxon>Ecdysozoa</taxon>
        <taxon>Nematoda</taxon>
        <taxon>Chromadorea</taxon>
        <taxon>Rhabditida</taxon>
        <taxon>Rhabditina</taxon>
        <taxon>Rhabditomorpha</taxon>
        <taxon>Rhabditoidea</taxon>
        <taxon>Rhabditidae</taxon>
        <taxon>Mesorhabditinae</taxon>
        <taxon>Mesorhabditis</taxon>
    </lineage>
</organism>
<evidence type="ECO:0000256" key="1">
    <source>
        <dbReference type="SAM" id="Phobius"/>
    </source>
</evidence>
<feature type="transmembrane region" description="Helical" evidence="1">
    <location>
        <begin position="76"/>
        <end position="103"/>
    </location>
</feature>
<protein>
    <submittedName>
        <fullName evidence="3">Uncharacterized protein</fullName>
    </submittedName>
</protein>
<reference evidence="3" key="1">
    <citation type="submission" date="2024-02" db="UniProtKB">
        <authorList>
            <consortium name="WormBaseParasite"/>
        </authorList>
    </citation>
    <scope>IDENTIFICATION</scope>
</reference>
<keyword evidence="1" id="KW-0472">Membrane</keyword>
<dbReference type="Pfam" id="PF10327">
    <property type="entry name" value="7TM_GPCR_Sri"/>
    <property type="match status" value="1"/>
</dbReference>
<dbReference type="AlphaFoldDB" id="A0AAF3EPL6"/>